<accession>A0A7K4HQ58</accession>
<dbReference type="InterPro" id="IPR016161">
    <property type="entry name" value="Ald_DH/histidinol_DH"/>
</dbReference>
<dbReference type="InterPro" id="IPR016162">
    <property type="entry name" value="Ald_DH_N"/>
</dbReference>
<dbReference type="GO" id="GO:0008911">
    <property type="term" value="F:lactaldehyde dehydrogenase (NAD+) activity"/>
    <property type="evidence" value="ECO:0007669"/>
    <property type="project" value="TreeGrafter"/>
</dbReference>
<keyword evidence="2 4" id="KW-0560">Oxidoreductase</keyword>
<name>A0A7K4HQ58_9EURY</name>
<dbReference type="InterPro" id="IPR016163">
    <property type="entry name" value="Ald_DH_C"/>
</dbReference>
<dbReference type="Proteomes" id="UP000570823">
    <property type="component" value="Unassembled WGS sequence"/>
</dbReference>
<dbReference type="InterPro" id="IPR029510">
    <property type="entry name" value="Ald_DH_CS_GLU"/>
</dbReference>
<evidence type="ECO:0000256" key="4">
    <source>
        <dbReference type="RuleBase" id="RU003345"/>
    </source>
</evidence>
<evidence type="ECO:0000256" key="2">
    <source>
        <dbReference type="ARBA" id="ARBA00023002"/>
    </source>
</evidence>
<dbReference type="PANTHER" id="PTHR42991">
    <property type="entry name" value="ALDEHYDE DEHYDROGENASE"/>
    <property type="match status" value="1"/>
</dbReference>
<dbReference type="OrthoDB" id="6342at2157"/>
<dbReference type="Pfam" id="PF00171">
    <property type="entry name" value="Aldedh"/>
    <property type="match status" value="1"/>
</dbReference>
<evidence type="ECO:0000313" key="6">
    <source>
        <dbReference type="EMBL" id="NVO67404.1"/>
    </source>
</evidence>
<feature type="domain" description="Aldehyde dehydrogenase" evidence="5">
    <location>
        <begin position="15"/>
        <end position="467"/>
    </location>
</feature>
<protein>
    <submittedName>
        <fullName evidence="6">Aldehyde dehydrogenase family protein</fullName>
    </submittedName>
</protein>
<dbReference type="InterPro" id="IPR015590">
    <property type="entry name" value="Aldehyde_DH_dom"/>
</dbReference>
<dbReference type="InterPro" id="IPR051020">
    <property type="entry name" value="ALDH-related_metabolic_enz"/>
</dbReference>
<dbReference type="Gene3D" id="3.40.605.10">
    <property type="entry name" value="Aldehyde Dehydrogenase, Chain A, domain 1"/>
    <property type="match status" value="1"/>
</dbReference>
<dbReference type="PROSITE" id="PS00687">
    <property type="entry name" value="ALDEHYDE_DEHYDR_GLU"/>
    <property type="match status" value="1"/>
</dbReference>
<evidence type="ECO:0000256" key="1">
    <source>
        <dbReference type="ARBA" id="ARBA00009986"/>
    </source>
</evidence>
<dbReference type="FunFam" id="3.40.605.10:FF:000063">
    <property type="entry name" value="Succinate-semialdehyde dehydrogenase, mitochondrial"/>
    <property type="match status" value="1"/>
</dbReference>
<dbReference type="RefSeq" id="WP_176788998.1">
    <property type="nucleotide sequence ID" value="NZ_JABXWR010000001.1"/>
</dbReference>
<dbReference type="AlphaFoldDB" id="A0A7K4HQ58"/>
<keyword evidence="7" id="KW-1185">Reference proteome</keyword>
<dbReference type="Gene3D" id="3.40.309.10">
    <property type="entry name" value="Aldehyde Dehydrogenase, Chain A, domain 2"/>
    <property type="match status" value="1"/>
</dbReference>
<dbReference type="SUPFAM" id="SSF53720">
    <property type="entry name" value="ALDH-like"/>
    <property type="match status" value="1"/>
</dbReference>
<evidence type="ECO:0000313" key="7">
    <source>
        <dbReference type="Proteomes" id="UP000570823"/>
    </source>
</evidence>
<sequence length="481" mass="52145">MTEPRPFLVGGEWRRSDTVEEVRFPYDHSPVDTFCLAGATDLEDAVRSAQEGFGRTRRLPAHERIRILKRFAWLIEERKEDLSRLITLEAGKTSALARAEVDRAKETILLSAEEAGRIYGEILPLDLTPAAGGRTGYLRRFPIGTVLAITPFNFPFNLACHKIGPAVAAGNAVILKPATKTPLSSLLLGSLLIEAGYPAEAVSVLPCTPDLAEWLVRDERIAYLSFTGSPGVGWRLKEIAGRKRVGLELGGNAAAIVHADADLPYAAERIVQGGFSNAGQVCISVQRVFIHRDVYDDCLAMILERTGALAVGDPRDSRTDIGPMISEAAAAEAEEKVREAVFEGASVLAGGKREGTLFLPTVLADTVPTMRVNATEVFAPVITVTPYDTFEEALAMANDSVFGLQTGIFTDGFDRVFTAFEECEAGALMVNDVPTFRADAMPYGGAKASGLGREGPRYAIEEMTTMRLMVLNRRRPDPSGR</sequence>
<organism evidence="6 7">
    <name type="scientific">Methanofollis tationis</name>
    <dbReference type="NCBI Taxonomy" id="81417"/>
    <lineage>
        <taxon>Archaea</taxon>
        <taxon>Methanobacteriati</taxon>
        <taxon>Methanobacteriota</taxon>
        <taxon>Stenosarchaea group</taxon>
        <taxon>Methanomicrobia</taxon>
        <taxon>Methanomicrobiales</taxon>
        <taxon>Methanomicrobiaceae</taxon>
        <taxon>Methanofollis</taxon>
    </lineage>
</organism>
<comment type="similarity">
    <text evidence="1 4">Belongs to the aldehyde dehydrogenase family.</text>
</comment>
<evidence type="ECO:0000256" key="3">
    <source>
        <dbReference type="PROSITE-ProRule" id="PRU10007"/>
    </source>
</evidence>
<reference evidence="6 7" key="1">
    <citation type="submission" date="2020-06" db="EMBL/GenBank/DDBJ databases">
        <title>Methanofollis fontis sp. nov., a methanogen isolated from marine sediments near a cold seep at Four-Way Closure Ridge offshore southwestern Taiwan.</title>
        <authorList>
            <person name="Chen S.-C."/>
            <person name="Teng N.-H."/>
            <person name="Lin Y.-S."/>
            <person name="Lai M.-C."/>
            <person name="Chen H.-H."/>
            <person name="Wang C.-C."/>
        </authorList>
    </citation>
    <scope>NUCLEOTIDE SEQUENCE [LARGE SCALE GENOMIC DNA]</scope>
    <source>
        <strain evidence="6 7">DSM 2702</strain>
    </source>
</reference>
<comment type="caution">
    <text evidence="6">The sequence shown here is derived from an EMBL/GenBank/DDBJ whole genome shotgun (WGS) entry which is preliminary data.</text>
</comment>
<proteinExistence type="inferred from homology"/>
<dbReference type="PANTHER" id="PTHR42991:SF1">
    <property type="entry name" value="ALDEHYDE DEHYDROGENASE"/>
    <property type="match status" value="1"/>
</dbReference>
<dbReference type="EMBL" id="JABXWR010000001">
    <property type="protein sequence ID" value="NVO67404.1"/>
    <property type="molecule type" value="Genomic_DNA"/>
</dbReference>
<evidence type="ECO:0000259" key="5">
    <source>
        <dbReference type="Pfam" id="PF00171"/>
    </source>
</evidence>
<feature type="active site" evidence="3">
    <location>
        <position position="248"/>
    </location>
</feature>
<gene>
    <name evidence="6" type="ORF">HWN36_08825</name>
</gene>